<organism evidence="7 8">
    <name type="scientific">Synchytrium microbalum</name>
    <dbReference type="NCBI Taxonomy" id="1806994"/>
    <lineage>
        <taxon>Eukaryota</taxon>
        <taxon>Fungi</taxon>
        <taxon>Fungi incertae sedis</taxon>
        <taxon>Chytridiomycota</taxon>
        <taxon>Chytridiomycota incertae sedis</taxon>
        <taxon>Chytridiomycetes</taxon>
        <taxon>Synchytriales</taxon>
        <taxon>Synchytriaceae</taxon>
        <taxon>Synchytrium</taxon>
    </lineage>
</organism>
<dbReference type="GO" id="GO:0016020">
    <property type="term" value="C:membrane"/>
    <property type="evidence" value="ECO:0007669"/>
    <property type="project" value="UniProtKB-SubCell"/>
</dbReference>
<dbReference type="GeneID" id="42005404"/>
<feature type="transmembrane region" description="Helical" evidence="5">
    <location>
        <begin position="208"/>
        <end position="227"/>
    </location>
</feature>
<feature type="transmembrane region" description="Helical" evidence="5">
    <location>
        <begin position="239"/>
        <end position="263"/>
    </location>
</feature>
<dbReference type="AlphaFoldDB" id="A0A507C3U3"/>
<keyword evidence="3 5" id="KW-1133">Transmembrane helix</keyword>
<dbReference type="PANTHER" id="PTHR11132">
    <property type="entry name" value="SOLUTE CARRIER FAMILY 35"/>
    <property type="match status" value="1"/>
</dbReference>
<dbReference type="InterPro" id="IPR004853">
    <property type="entry name" value="Sugar_P_trans_dom"/>
</dbReference>
<evidence type="ECO:0000313" key="7">
    <source>
        <dbReference type="EMBL" id="TPX32784.1"/>
    </source>
</evidence>
<feature type="domain" description="Sugar phosphate transporter" evidence="6">
    <location>
        <begin position="136"/>
        <end position="314"/>
    </location>
</feature>
<evidence type="ECO:0000256" key="3">
    <source>
        <dbReference type="ARBA" id="ARBA00022989"/>
    </source>
</evidence>
<dbReference type="EMBL" id="QEAO01000026">
    <property type="protein sequence ID" value="TPX32784.1"/>
    <property type="molecule type" value="Genomic_DNA"/>
</dbReference>
<dbReference type="RefSeq" id="XP_031023921.1">
    <property type="nucleotide sequence ID" value="XM_031170107.1"/>
</dbReference>
<dbReference type="Pfam" id="PF03151">
    <property type="entry name" value="TPT"/>
    <property type="match status" value="1"/>
</dbReference>
<evidence type="ECO:0000259" key="6">
    <source>
        <dbReference type="Pfam" id="PF03151"/>
    </source>
</evidence>
<evidence type="ECO:0000256" key="1">
    <source>
        <dbReference type="ARBA" id="ARBA00004141"/>
    </source>
</evidence>
<dbReference type="OrthoDB" id="5547497at2759"/>
<keyword evidence="4 5" id="KW-0472">Membrane</keyword>
<dbReference type="Proteomes" id="UP000319731">
    <property type="component" value="Unassembled WGS sequence"/>
</dbReference>
<feature type="transmembrane region" description="Helical" evidence="5">
    <location>
        <begin position="270"/>
        <end position="291"/>
    </location>
</feature>
<evidence type="ECO:0000313" key="8">
    <source>
        <dbReference type="Proteomes" id="UP000319731"/>
    </source>
</evidence>
<gene>
    <name evidence="7" type="ORF">SmJEL517_g04179</name>
</gene>
<feature type="transmembrane region" description="Helical" evidence="5">
    <location>
        <begin position="89"/>
        <end position="111"/>
    </location>
</feature>
<proteinExistence type="predicted"/>
<accession>A0A507C3U3</accession>
<keyword evidence="8" id="KW-1185">Reference proteome</keyword>
<evidence type="ECO:0000256" key="4">
    <source>
        <dbReference type="ARBA" id="ARBA00023136"/>
    </source>
</evidence>
<feature type="transmembrane region" description="Helical" evidence="5">
    <location>
        <begin position="123"/>
        <end position="143"/>
    </location>
</feature>
<reference evidence="7 8" key="1">
    <citation type="journal article" date="2019" name="Sci. Rep.">
        <title>Comparative genomics of chytrid fungi reveal insights into the obligate biotrophic and pathogenic lifestyle of Synchytrium endobioticum.</title>
        <authorList>
            <person name="van de Vossenberg B.T.L.H."/>
            <person name="Warris S."/>
            <person name="Nguyen H.D.T."/>
            <person name="van Gent-Pelzer M.P.E."/>
            <person name="Joly D.L."/>
            <person name="van de Geest H.C."/>
            <person name="Bonants P.J.M."/>
            <person name="Smith D.S."/>
            <person name="Levesque C.A."/>
            <person name="van der Lee T.A.J."/>
        </authorList>
    </citation>
    <scope>NUCLEOTIDE SEQUENCE [LARGE SCALE GENOMIC DNA]</scope>
    <source>
        <strain evidence="7 8">JEL517</strain>
    </source>
</reference>
<comment type="subcellular location">
    <subcellularLocation>
        <location evidence="1">Membrane</location>
        <topology evidence="1">Multi-pass membrane protein</topology>
    </subcellularLocation>
</comment>
<comment type="caution">
    <text evidence="7">The sequence shown here is derived from an EMBL/GenBank/DDBJ whole genome shotgun (WGS) entry which is preliminary data.</text>
</comment>
<evidence type="ECO:0000256" key="2">
    <source>
        <dbReference type="ARBA" id="ARBA00022692"/>
    </source>
</evidence>
<keyword evidence="2 5" id="KW-0812">Transmembrane</keyword>
<feature type="transmembrane region" description="Helical" evidence="5">
    <location>
        <begin position="178"/>
        <end position="196"/>
    </location>
</feature>
<feature type="transmembrane region" description="Helical" evidence="5">
    <location>
        <begin position="63"/>
        <end position="83"/>
    </location>
</feature>
<dbReference type="InterPro" id="IPR050186">
    <property type="entry name" value="TPT_transporter"/>
</dbReference>
<evidence type="ECO:0000256" key="5">
    <source>
        <dbReference type="SAM" id="Phobius"/>
    </source>
</evidence>
<protein>
    <recommendedName>
        <fullName evidence="6">Sugar phosphate transporter domain-containing protein</fullName>
    </recommendedName>
</protein>
<feature type="transmembrane region" description="Helical" evidence="5">
    <location>
        <begin position="297"/>
        <end position="314"/>
    </location>
</feature>
<sequence>MGARSNDEEEAAPAAAATGIQINTRSASPSSNGNAILEPLLEAETPSKEIELFGYPISVIRTFAYMALNVASSIGIVMTNKWVFEVYNFRFGTFLTIIHFVITFLGLEGCARNGVFEKKKIPLSAMAKVLTTPCIVVIQTFYYNMTFSTPVKLALTVTCIGVIISSATDVQLNVTGTFFALTGVLVTSLYQIWVGTKQKDLGVNSMQLLYYQAPLSAILLVPVVPILDDVGALFAYEWSVGAIVSIMISAIFAFFVNISIFLVIGKTSAVTYNVLGHFKLCLILLLGFIIFSYPVNLMNLLGIVVTLAGVFWYSDIQLRAKR</sequence>
<name>A0A507C3U3_9FUNG</name>